<reference evidence="2" key="1">
    <citation type="submission" date="2023-06" db="EMBL/GenBank/DDBJ databases">
        <authorList>
            <person name="Delattre M."/>
        </authorList>
    </citation>
    <scope>NUCLEOTIDE SEQUENCE</scope>
    <source>
        <strain evidence="2">AF72</strain>
    </source>
</reference>
<feature type="non-terminal residue" evidence="2">
    <location>
        <position position="1"/>
    </location>
</feature>
<sequence>MPPRPRTPESHCRTELEASSPTGVNWDDVGEDRLGLERWQATCSNYQACVARLAELTLKGQDGVLQLEESMELCRLKSKQTHLELKYLDNVLAGLAVLRGHEAPNPNMRAIFCVYELAMAKTQEIMQRMQLDQSEKSEVLAQVEVMLSEQPEQKSEVE</sequence>
<evidence type="ECO:0000256" key="1">
    <source>
        <dbReference type="SAM" id="MobiDB-lite"/>
    </source>
</evidence>
<proteinExistence type="predicted"/>
<protein>
    <submittedName>
        <fullName evidence="2">Uncharacterized protein</fullName>
    </submittedName>
</protein>
<gene>
    <name evidence="2" type="ORF">MSPICULIGERA_LOCUS2670</name>
</gene>
<accession>A0AA36C8L6</accession>
<dbReference type="AlphaFoldDB" id="A0AA36C8L6"/>
<dbReference type="Proteomes" id="UP001177023">
    <property type="component" value="Unassembled WGS sequence"/>
</dbReference>
<feature type="compositionally biased region" description="Basic and acidic residues" evidence="1">
    <location>
        <begin position="1"/>
        <end position="16"/>
    </location>
</feature>
<name>A0AA36C8L6_9BILA</name>
<organism evidence="2 3">
    <name type="scientific">Mesorhabditis spiculigera</name>
    <dbReference type="NCBI Taxonomy" id="96644"/>
    <lineage>
        <taxon>Eukaryota</taxon>
        <taxon>Metazoa</taxon>
        <taxon>Ecdysozoa</taxon>
        <taxon>Nematoda</taxon>
        <taxon>Chromadorea</taxon>
        <taxon>Rhabditida</taxon>
        <taxon>Rhabditina</taxon>
        <taxon>Rhabditomorpha</taxon>
        <taxon>Rhabditoidea</taxon>
        <taxon>Rhabditidae</taxon>
        <taxon>Mesorhabditinae</taxon>
        <taxon>Mesorhabditis</taxon>
    </lineage>
</organism>
<evidence type="ECO:0000313" key="2">
    <source>
        <dbReference type="EMBL" id="CAJ0563970.1"/>
    </source>
</evidence>
<feature type="region of interest" description="Disordered" evidence="1">
    <location>
        <begin position="1"/>
        <end position="24"/>
    </location>
</feature>
<comment type="caution">
    <text evidence="2">The sequence shown here is derived from an EMBL/GenBank/DDBJ whole genome shotgun (WGS) entry which is preliminary data.</text>
</comment>
<keyword evidence="3" id="KW-1185">Reference proteome</keyword>
<evidence type="ECO:0000313" key="3">
    <source>
        <dbReference type="Proteomes" id="UP001177023"/>
    </source>
</evidence>
<dbReference type="EMBL" id="CATQJA010000764">
    <property type="protein sequence ID" value="CAJ0563970.1"/>
    <property type="molecule type" value="Genomic_DNA"/>
</dbReference>